<dbReference type="InterPro" id="IPR032405">
    <property type="entry name" value="Kinesin_assoc"/>
</dbReference>
<evidence type="ECO:0000256" key="2">
    <source>
        <dbReference type="ARBA" id="ARBA00022490"/>
    </source>
</evidence>
<dbReference type="Pfam" id="PF00498">
    <property type="entry name" value="FHA"/>
    <property type="match status" value="1"/>
</dbReference>
<evidence type="ECO:0000256" key="4">
    <source>
        <dbReference type="ARBA" id="ARBA00022741"/>
    </source>
</evidence>
<dbReference type="InterPro" id="IPR001752">
    <property type="entry name" value="Kinesin_motor_dom"/>
</dbReference>
<dbReference type="InterPro" id="IPR027417">
    <property type="entry name" value="P-loop_NTPase"/>
</dbReference>
<dbReference type="Pfam" id="PF16183">
    <property type="entry name" value="Kinesin_assoc"/>
    <property type="match status" value="1"/>
</dbReference>
<keyword evidence="3" id="KW-0493">Microtubule</keyword>
<feature type="coiled-coil region" evidence="10">
    <location>
        <begin position="528"/>
        <end position="606"/>
    </location>
</feature>
<feature type="region of interest" description="Disordered" evidence="11">
    <location>
        <begin position="887"/>
        <end position="912"/>
    </location>
</feature>
<dbReference type="Gene3D" id="6.10.250.2520">
    <property type="match status" value="1"/>
</dbReference>
<feature type="binding site" evidence="9">
    <location>
        <begin position="256"/>
        <end position="263"/>
    </location>
    <ligand>
        <name>ATP</name>
        <dbReference type="ChEBI" id="CHEBI:30616"/>
    </ligand>
</feature>
<dbReference type="PRINTS" id="PR00380">
    <property type="entry name" value="KINESINHEAVY"/>
</dbReference>
<dbReference type="PROSITE" id="PS50067">
    <property type="entry name" value="KINESIN_MOTOR_2"/>
    <property type="match status" value="1"/>
</dbReference>
<comment type="subcellular location">
    <subcellularLocation>
        <location evidence="1">Cytoplasm</location>
        <location evidence="1">Cytoskeleton</location>
    </subcellularLocation>
</comment>
<protein>
    <submittedName>
        <fullName evidence="14">KIF14-like protein</fullName>
    </submittedName>
</protein>
<evidence type="ECO:0000313" key="15">
    <source>
        <dbReference type="Proteomes" id="UP001164746"/>
    </source>
</evidence>
<keyword evidence="2" id="KW-0963">Cytoplasm</keyword>
<dbReference type="Gene3D" id="2.60.200.20">
    <property type="match status" value="1"/>
</dbReference>
<keyword evidence="15" id="KW-1185">Reference proteome</keyword>
<dbReference type="InterPro" id="IPR036961">
    <property type="entry name" value="Kinesin_motor_dom_sf"/>
</dbReference>
<feature type="region of interest" description="Disordered" evidence="11">
    <location>
        <begin position="1124"/>
        <end position="1151"/>
    </location>
</feature>
<dbReference type="PROSITE" id="PS50006">
    <property type="entry name" value="FHA_DOMAIN"/>
    <property type="match status" value="1"/>
</dbReference>
<feature type="compositionally biased region" description="Basic and acidic residues" evidence="11">
    <location>
        <begin position="1142"/>
        <end position="1151"/>
    </location>
</feature>
<proteinExistence type="inferred from homology"/>
<reference evidence="14" key="1">
    <citation type="submission" date="2022-11" db="EMBL/GenBank/DDBJ databases">
        <title>Centuries of genome instability and evolution in soft-shell clam transmissible cancer (bioRxiv).</title>
        <authorList>
            <person name="Hart S.F.M."/>
            <person name="Yonemitsu M.A."/>
            <person name="Giersch R.M."/>
            <person name="Beal B.F."/>
            <person name="Arriagada G."/>
            <person name="Davis B.W."/>
            <person name="Ostrander E.A."/>
            <person name="Goff S.P."/>
            <person name="Metzger M.J."/>
        </authorList>
    </citation>
    <scope>NUCLEOTIDE SEQUENCE</scope>
    <source>
        <strain evidence="14">MELC-2E11</strain>
        <tissue evidence="14">Siphon/mantle</tissue>
    </source>
</reference>
<dbReference type="PANTHER" id="PTHR47117">
    <property type="entry name" value="STAR-RELATED LIPID TRANSFER PROTEIN 9"/>
    <property type="match status" value="1"/>
</dbReference>
<dbReference type="PROSITE" id="PS00411">
    <property type="entry name" value="KINESIN_MOTOR_1"/>
    <property type="match status" value="1"/>
</dbReference>
<keyword evidence="6 10" id="KW-0175">Coiled coil</keyword>
<name>A0ABY7ES43_MYAAR</name>
<feature type="region of interest" description="Disordered" evidence="11">
    <location>
        <begin position="1186"/>
        <end position="1215"/>
    </location>
</feature>
<sequence>MSTPQSKLKGKRILPNIPAESRVFRKSGVTFNSDTVETSVGGTRTPGRIKADPLSPMNRLSYDETSLRSGNQSYESDEQFDNHRHSVTPRTLTSVLEKVHSKGNISVEVSISHNGESDKENYPTASKARKSLSAECTPLGTPSRYLPVEGSTPIRENVRLQGGEDSSVTVAVRVRPFSTRELSDQNVSKVVSMSGNETKVRSDSGYEHLFLYDFSFSSFDREDPEYVSQENVYTCLAQPLLGKAFEGYNTCLFAYGQTGSGKSYCIMGHGEDVGIIPRFCEELFSRAHFAKEHDKIKIHVEISFFEIYNEKIHDLLASSNHGNSKDKKVKKTTLRVREHPSLGPYVEGLSTFIVTSFEDVEGWITLGNKNRATAATGMNDKSSRSHSVFTILLTQTKTETLEGQLHDHSTTSKINLVDLAGSERQSQAHTSGERLREGANINKSLLTLGKVISQLAEQSNIVNKRKKIFIPYRDSVLTWLLKESLGGNSKTAMIATVSPANHHIEETLSTLRYAQTARSIVNIARVNEDSKAKLIRELRAEIERLRASGLSESDDITSTCLAEISNLKDQLREKEREVEEVTRSWQERLRQSEERKAEEAKQLEKAGVTLKIDNRLPNFVNLNEDPQLSEMLLYNIKEGTTKVGRMGNHSKHDIQLNGALIADNHCVIRNEEASVSITPIADAPTYVNGNLISEPTTLHHGDRVILGGDHYFRFNHPIEVQQMKKIRNGVHTHEIKDFEYANAELMRVQEARLQEARHAAQEEMLEEILEQEVIAGRKRQQLEAEAAMKASSAQLAERSRIMDMLQEMRNEAAQKLDNLKQRRKGANSSQQTSADRPNVIEVSSGKMDLYKIALQIREANKISQYMKKNTVFSREDYLDGEEVRTVIKNESESTDDDDNEVFNDPEDQNNASSLEESIGDQILYSCQTLKLCTSQFLSLPAALETNNNKSSRSDLLQGCESDIDSLMEDAVTKLSDGVHSVCRLSGELALATDTLIIYFDNSEPSSEKDQGQTESVREVAQNVEICVVCCKDLLLKCQQLQVELDISNLDQSMSGDDSRPSQGNYSKYQVLFSHVSALVDAVSILLQHAEPAIEGSDQDMKKLFRCAEMVKKCSEQVAEVTGRDHDKFSQKSRSSLSQGQSERSECNSKPELSETQSELLEFVFNDIKSSLDALIGSVQIVVQERSVSIETPRGGKRLLPSQPRRSGSFERKEDD</sequence>
<dbReference type="InterPro" id="IPR056523">
    <property type="entry name" value="4HB_KIF14"/>
</dbReference>
<keyword evidence="8" id="KW-0206">Cytoskeleton</keyword>
<organism evidence="14 15">
    <name type="scientific">Mya arenaria</name>
    <name type="common">Soft-shell clam</name>
    <dbReference type="NCBI Taxonomy" id="6604"/>
    <lineage>
        <taxon>Eukaryota</taxon>
        <taxon>Metazoa</taxon>
        <taxon>Spiralia</taxon>
        <taxon>Lophotrochozoa</taxon>
        <taxon>Mollusca</taxon>
        <taxon>Bivalvia</taxon>
        <taxon>Autobranchia</taxon>
        <taxon>Heteroconchia</taxon>
        <taxon>Euheterodonta</taxon>
        <taxon>Imparidentia</taxon>
        <taxon>Neoheterodontei</taxon>
        <taxon>Myida</taxon>
        <taxon>Myoidea</taxon>
        <taxon>Myidae</taxon>
        <taxon>Mya</taxon>
    </lineage>
</organism>
<dbReference type="SMART" id="SM00129">
    <property type="entry name" value="KISc"/>
    <property type="match status" value="1"/>
</dbReference>
<dbReference type="SUPFAM" id="SSF49879">
    <property type="entry name" value="SMAD/FHA domain"/>
    <property type="match status" value="1"/>
</dbReference>
<evidence type="ECO:0000259" key="12">
    <source>
        <dbReference type="PROSITE" id="PS50006"/>
    </source>
</evidence>
<dbReference type="Pfam" id="PF00225">
    <property type="entry name" value="Kinesin"/>
    <property type="match status" value="1"/>
</dbReference>
<dbReference type="EMBL" id="CP111019">
    <property type="protein sequence ID" value="WAR12783.1"/>
    <property type="molecule type" value="Genomic_DNA"/>
</dbReference>
<evidence type="ECO:0000256" key="8">
    <source>
        <dbReference type="ARBA" id="ARBA00023212"/>
    </source>
</evidence>
<evidence type="ECO:0000259" key="13">
    <source>
        <dbReference type="PROSITE" id="PS50067"/>
    </source>
</evidence>
<feature type="domain" description="FHA" evidence="12">
    <location>
        <begin position="641"/>
        <end position="692"/>
    </location>
</feature>
<dbReference type="Proteomes" id="UP001164746">
    <property type="component" value="Chromosome 8"/>
</dbReference>
<evidence type="ECO:0000256" key="3">
    <source>
        <dbReference type="ARBA" id="ARBA00022701"/>
    </source>
</evidence>
<feature type="domain" description="Kinesin motor" evidence="13">
    <location>
        <begin position="167"/>
        <end position="520"/>
    </location>
</feature>
<dbReference type="PANTHER" id="PTHR47117:SF5">
    <property type="entry name" value="KINESIN-LIKE PROTEIN KIF14"/>
    <property type="match status" value="1"/>
</dbReference>
<feature type="region of interest" description="Disordered" evidence="11">
    <location>
        <begin position="816"/>
        <end position="840"/>
    </location>
</feature>
<dbReference type="InterPro" id="IPR008984">
    <property type="entry name" value="SMAD_FHA_dom_sf"/>
</dbReference>
<feature type="compositionally biased region" description="Acidic residues" evidence="11">
    <location>
        <begin position="892"/>
        <end position="907"/>
    </location>
</feature>
<evidence type="ECO:0000256" key="11">
    <source>
        <dbReference type="SAM" id="MobiDB-lite"/>
    </source>
</evidence>
<dbReference type="SUPFAM" id="SSF52540">
    <property type="entry name" value="P-loop containing nucleoside triphosphate hydrolases"/>
    <property type="match status" value="1"/>
</dbReference>
<feature type="compositionally biased region" description="Polar residues" evidence="11">
    <location>
        <begin position="826"/>
        <end position="835"/>
    </location>
</feature>
<dbReference type="InterPro" id="IPR000253">
    <property type="entry name" value="FHA_dom"/>
</dbReference>
<keyword evidence="4 9" id="KW-0547">Nucleotide-binding</keyword>
<evidence type="ECO:0000256" key="1">
    <source>
        <dbReference type="ARBA" id="ARBA00004245"/>
    </source>
</evidence>
<dbReference type="Pfam" id="PF23313">
    <property type="entry name" value="4HB_KIF14"/>
    <property type="match status" value="1"/>
</dbReference>
<gene>
    <name evidence="14" type="ORF">MAR_026963</name>
</gene>
<comment type="similarity">
    <text evidence="9">Belongs to the TRAFAC class myosin-kinesin ATPase superfamily. Kinesin family.</text>
</comment>
<feature type="region of interest" description="Disordered" evidence="11">
    <location>
        <begin position="35"/>
        <end position="58"/>
    </location>
</feature>
<keyword evidence="7 9" id="KW-0505">Motor protein</keyword>
<feature type="compositionally biased region" description="Polar residues" evidence="11">
    <location>
        <begin position="1131"/>
        <end position="1141"/>
    </location>
</feature>
<evidence type="ECO:0000256" key="5">
    <source>
        <dbReference type="ARBA" id="ARBA00022840"/>
    </source>
</evidence>
<dbReference type="CDD" id="cd22707">
    <property type="entry name" value="FHA_KIF14"/>
    <property type="match status" value="1"/>
</dbReference>
<dbReference type="Gene3D" id="3.40.850.10">
    <property type="entry name" value="Kinesin motor domain"/>
    <property type="match status" value="1"/>
</dbReference>
<evidence type="ECO:0000256" key="9">
    <source>
        <dbReference type="PROSITE-ProRule" id="PRU00283"/>
    </source>
</evidence>
<evidence type="ECO:0000256" key="10">
    <source>
        <dbReference type="SAM" id="Coils"/>
    </source>
</evidence>
<dbReference type="InterPro" id="IPR019821">
    <property type="entry name" value="Kinesin_motor_CS"/>
</dbReference>
<evidence type="ECO:0000313" key="14">
    <source>
        <dbReference type="EMBL" id="WAR12783.1"/>
    </source>
</evidence>
<keyword evidence="5 9" id="KW-0067">ATP-binding</keyword>
<dbReference type="SMART" id="SM00240">
    <property type="entry name" value="FHA"/>
    <property type="match status" value="1"/>
</dbReference>
<evidence type="ECO:0000256" key="6">
    <source>
        <dbReference type="ARBA" id="ARBA00023054"/>
    </source>
</evidence>
<accession>A0ABY7ES43</accession>
<evidence type="ECO:0000256" key="7">
    <source>
        <dbReference type="ARBA" id="ARBA00023175"/>
    </source>
</evidence>